<dbReference type="InterPro" id="IPR006683">
    <property type="entry name" value="Thioestr_dom"/>
</dbReference>
<keyword evidence="5" id="KW-1185">Reference proteome</keyword>
<reference evidence="5" key="1">
    <citation type="submission" date="2018-05" db="EMBL/GenBank/DDBJ databases">
        <title>Genome Sequencing of selected type strains of the family Eggerthellaceae.</title>
        <authorList>
            <person name="Danylec N."/>
            <person name="Stoll D.A."/>
            <person name="Doetsch A."/>
            <person name="Huch M."/>
        </authorList>
    </citation>
    <scope>NUCLEOTIDE SEQUENCE [LARGE SCALE GENOMIC DNA]</scope>
    <source>
        <strain evidence="5">DSM 24851</strain>
    </source>
</reference>
<dbReference type="SUPFAM" id="SSF54637">
    <property type="entry name" value="Thioesterase/thiol ester dehydrase-isomerase"/>
    <property type="match status" value="1"/>
</dbReference>
<sequence length="145" mass="16343">MVGETRIKVRYAETDKMGVVYHANYLLYFEEARTAFLEKLGFPYAKLEEAGFMSPVLDVQLSYGESLTYGDVAVVRAKVTKVTPVKTTYTYEVYKEGQTPGVDRPCVTGASVHCLVRSDDFRPVSQKKVAPDLYEAYQKACETEE</sequence>
<dbReference type="InterPro" id="IPR029069">
    <property type="entry name" value="HotDog_dom_sf"/>
</dbReference>
<dbReference type="Pfam" id="PF03061">
    <property type="entry name" value="4HBT"/>
    <property type="match status" value="1"/>
</dbReference>
<dbReference type="Proteomes" id="UP000269591">
    <property type="component" value="Unassembled WGS sequence"/>
</dbReference>
<dbReference type="NCBIfam" id="TIGR00051">
    <property type="entry name" value="YbgC/FadM family acyl-CoA thioesterase"/>
    <property type="match status" value="1"/>
</dbReference>
<evidence type="ECO:0000256" key="2">
    <source>
        <dbReference type="ARBA" id="ARBA00022801"/>
    </source>
</evidence>
<keyword evidence="2" id="KW-0378">Hydrolase</keyword>
<dbReference type="GO" id="GO:0047617">
    <property type="term" value="F:fatty acyl-CoA hydrolase activity"/>
    <property type="evidence" value="ECO:0007669"/>
    <property type="project" value="TreeGrafter"/>
</dbReference>
<dbReference type="EMBL" id="QIBX01000002">
    <property type="protein sequence ID" value="RNL41396.1"/>
    <property type="molecule type" value="Genomic_DNA"/>
</dbReference>
<dbReference type="InterPro" id="IPR050563">
    <property type="entry name" value="4-hydroxybenzoyl-CoA_TE"/>
</dbReference>
<gene>
    <name evidence="4" type="ORF">DMP06_02075</name>
</gene>
<accession>A0A3N0B460</accession>
<evidence type="ECO:0000313" key="5">
    <source>
        <dbReference type="Proteomes" id="UP000269591"/>
    </source>
</evidence>
<dbReference type="InterPro" id="IPR006684">
    <property type="entry name" value="YbgC/YbaW"/>
</dbReference>
<organism evidence="4 5">
    <name type="scientific">Slackia equolifaciens</name>
    <dbReference type="NCBI Taxonomy" id="498718"/>
    <lineage>
        <taxon>Bacteria</taxon>
        <taxon>Bacillati</taxon>
        <taxon>Actinomycetota</taxon>
        <taxon>Coriobacteriia</taxon>
        <taxon>Eggerthellales</taxon>
        <taxon>Eggerthellaceae</taxon>
        <taxon>Slackia</taxon>
    </lineage>
</organism>
<comment type="similarity">
    <text evidence="1">Belongs to the 4-hydroxybenzoyl-CoA thioesterase family.</text>
</comment>
<evidence type="ECO:0000313" key="4">
    <source>
        <dbReference type="EMBL" id="RNL41396.1"/>
    </source>
</evidence>
<dbReference type="CDD" id="cd00586">
    <property type="entry name" value="4HBT"/>
    <property type="match status" value="1"/>
</dbReference>
<proteinExistence type="inferred from homology"/>
<dbReference type="AlphaFoldDB" id="A0A3N0B460"/>
<feature type="domain" description="Thioesterase" evidence="3">
    <location>
        <begin position="17"/>
        <end position="99"/>
    </location>
</feature>
<protein>
    <submittedName>
        <fullName evidence="4">Acyl-CoA thioesterase</fullName>
    </submittedName>
</protein>
<evidence type="ECO:0000256" key="1">
    <source>
        <dbReference type="ARBA" id="ARBA00005953"/>
    </source>
</evidence>
<evidence type="ECO:0000259" key="3">
    <source>
        <dbReference type="Pfam" id="PF03061"/>
    </source>
</evidence>
<name>A0A3N0B460_9ACTN</name>
<dbReference type="PANTHER" id="PTHR31793:SF27">
    <property type="entry name" value="NOVEL THIOESTERASE SUPERFAMILY DOMAIN AND SAPOSIN A-TYPE DOMAIN CONTAINING PROTEIN (0610012H03RIK)"/>
    <property type="match status" value="1"/>
</dbReference>
<dbReference type="OrthoDB" id="9799036at2"/>
<dbReference type="Gene3D" id="3.10.129.10">
    <property type="entry name" value="Hotdog Thioesterase"/>
    <property type="match status" value="1"/>
</dbReference>
<comment type="caution">
    <text evidence="4">The sequence shown here is derived from an EMBL/GenBank/DDBJ whole genome shotgun (WGS) entry which is preliminary data.</text>
</comment>
<dbReference type="PIRSF" id="PIRSF003230">
    <property type="entry name" value="YbgC"/>
    <property type="match status" value="1"/>
</dbReference>
<dbReference type="PANTHER" id="PTHR31793">
    <property type="entry name" value="4-HYDROXYBENZOYL-COA THIOESTERASE FAMILY MEMBER"/>
    <property type="match status" value="1"/>
</dbReference>